<feature type="domain" description="Rieske" evidence="8">
    <location>
        <begin position="59"/>
        <end position="166"/>
    </location>
</feature>
<reference evidence="9 11" key="1">
    <citation type="submission" date="2017-01" db="EMBL/GenBank/DDBJ databases">
        <title>Complete genome sequence of esterase-producing bacterium Croceicoccus marinus E4A9.</title>
        <authorList>
            <person name="Wu Y.-H."/>
            <person name="Cheng H."/>
            <person name="Xu L."/>
            <person name="Huo Y.-Y."/>
            <person name="Wang C.-S."/>
            <person name="Xu X.-W."/>
        </authorList>
    </citation>
    <scope>NUCLEOTIDE SEQUENCE [LARGE SCALE GENOMIC DNA]</scope>
    <source>
        <strain evidence="9 11">E4A9</strain>
        <plasmid evidence="9">pCME4A9I</plasmid>
        <plasmid evidence="11">Plasmid pcme4a9i</plasmid>
    </source>
</reference>
<protein>
    <submittedName>
        <fullName evidence="9">(2Fe-2S)-binding protein</fullName>
    </submittedName>
    <submittedName>
        <fullName evidence="10">Rieske 2Fe-2S domain-containing protein</fullName>
    </submittedName>
</protein>
<evidence type="ECO:0000256" key="6">
    <source>
        <dbReference type="ARBA" id="ARBA00023014"/>
    </source>
</evidence>
<dbReference type="CDD" id="cd03469">
    <property type="entry name" value="Rieske_RO_Alpha_N"/>
    <property type="match status" value="1"/>
</dbReference>
<evidence type="ECO:0000256" key="7">
    <source>
        <dbReference type="ARBA" id="ARBA00023027"/>
    </source>
</evidence>
<dbReference type="Proteomes" id="UP000515297">
    <property type="component" value="Plasmid plas1"/>
</dbReference>
<comment type="cofactor">
    <cofactor evidence="1">
        <name>Fe cation</name>
        <dbReference type="ChEBI" id="CHEBI:24875"/>
    </cofactor>
</comment>
<proteinExistence type="predicted"/>
<dbReference type="PANTHER" id="PTHR43756:SF5">
    <property type="entry name" value="CHOLINE MONOOXYGENASE, CHLOROPLASTIC"/>
    <property type="match status" value="1"/>
</dbReference>
<dbReference type="InterPro" id="IPR015881">
    <property type="entry name" value="ARHD_Rieske_2Fe_2S"/>
</dbReference>
<dbReference type="CDD" id="cd08887">
    <property type="entry name" value="RHO_alpha_C_3"/>
    <property type="match status" value="1"/>
</dbReference>
<dbReference type="Gene3D" id="3.90.380.10">
    <property type="entry name" value="Naphthalene 1,2-dioxygenase Alpha Subunit, Chain A, domain 1"/>
    <property type="match status" value="1"/>
</dbReference>
<dbReference type="SUPFAM" id="SSF55961">
    <property type="entry name" value="Bet v1-like"/>
    <property type="match status" value="1"/>
</dbReference>
<keyword evidence="5" id="KW-0408">Iron</keyword>
<dbReference type="GO" id="GO:0051537">
    <property type="term" value="F:2 iron, 2 sulfur cluster binding"/>
    <property type="evidence" value="ECO:0007669"/>
    <property type="project" value="UniProtKB-KW"/>
</dbReference>
<reference evidence="10 12" key="2">
    <citation type="submission" date="2020-08" db="EMBL/GenBank/DDBJ databases">
        <authorList>
            <person name="Liu G."/>
            <person name="Sun C."/>
        </authorList>
    </citation>
    <scope>NUCLEOTIDE SEQUENCE [LARGE SCALE GENOMIC DNA]</scope>
    <source>
        <strain evidence="10 12">OT19</strain>
        <plasmid evidence="10 12">plas1</plasmid>
    </source>
</reference>
<dbReference type="EMBL" id="CP060053">
    <property type="protein sequence ID" value="QNE07457.1"/>
    <property type="molecule type" value="Genomic_DNA"/>
</dbReference>
<keyword evidence="4" id="KW-0560">Oxidoreductase</keyword>
<dbReference type="OrthoDB" id="7456916at2"/>
<organism evidence="9 11">
    <name type="scientific">Croceicoccus marinus</name>
    <dbReference type="NCBI Taxonomy" id="450378"/>
    <lineage>
        <taxon>Bacteria</taxon>
        <taxon>Pseudomonadati</taxon>
        <taxon>Pseudomonadota</taxon>
        <taxon>Alphaproteobacteria</taxon>
        <taxon>Sphingomonadales</taxon>
        <taxon>Erythrobacteraceae</taxon>
        <taxon>Croceicoccus</taxon>
    </lineage>
</organism>
<dbReference type="SUPFAM" id="SSF50022">
    <property type="entry name" value="ISP domain"/>
    <property type="match status" value="1"/>
</dbReference>
<dbReference type="RefSeq" id="WP_066850415.1">
    <property type="nucleotide sequence ID" value="NZ_CP019603.1"/>
</dbReference>
<dbReference type="InterPro" id="IPR015879">
    <property type="entry name" value="Ring_hydroxy_dOase_asu_C_dom"/>
</dbReference>
<dbReference type="Proteomes" id="UP000195807">
    <property type="component" value="Plasmid pCME4A9I"/>
</dbReference>
<dbReference type="GO" id="GO:0005506">
    <property type="term" value="F:iron ion binding"/>
    <property type="evidence" value="ECO:0007669"/>
    <property type="project" value="InterPro"/>
</dbReference>
<evidence type="ECO:0000256" key="4">
    <source>
        <dbReference type="ARBA" id="ARBA00023002"/>
    </source>
</evidence>
<name>A0A1Z1FGL6_9SPHN</name>
<keyword evidence="3" id="KW-0479">Metal-binding</keyword>
<dbReference type="InterPro" id="IPR036922">
    <property type="entry name" value="Rieske_2Fe-2S_sf"/>
</dbReference>
<gene>
    <name evidence="9" type="ORF">A9D14_16690</name>
    <name evidence="10" type="ORF">H4O24_16400</name>
</gene>
<dbReference type="AlphaFoldDB" id="A0A1Z1FGL6"/>
<dbReference type="Pfam" id="PF00848">
    <property type="entry name" value="Ring_hydroxyl_A"/>
    <property type="match status" value="1"/>
</dbReference>
<evidence type="ECO:0000256" key="3">
    <source>
        <dbReference type="ARBA" id="ARBA00022723"/>
    </source>
</evidence>
<dbReference type="GO" id="GO:0016491">
    <property type="term" value="F:oxidoreductase activity"/>
    <property type="evidence" value="ECO:0007669"/>
    <property type="project" value="UniProtKB-KW"/>
</dbReference>
<dbReference type="PROSITE" id="PS00570">
    <property type="entry name" value="RING_HYDROXYL_ALPHA"/>
    <property type="match status" value="1"/>
</dbReference>
<dbReference type="PROSITE" id="PS51296">
    <property type="entry name" value="RIESKE"/>
    <property type="match status" value="1"/>
</dbReference>
<evidence type="ECO:0000256" key="1">
    <source>
        <dbReference type="ARBA" id="ARBA00001962"/>
    </source>
</evidence>
<keyword evidence="6" id="KW-0411">Iron-sulfur</keyword>
<evidence type="ECO:0000313" key="9">
    <source>
        <dbReference type="EMBL" id="ARU17954.1"/>
    </source>
</evidence>
<dbReference type="KEGG" id="cman:A9D14_16690"/>
<dbReference type="STRING" id="450378.GCA_001661675_03354"/>
<keyword evidence="9" id="KW-0614">Plasmid</keyword>
<evidence type="ECO:0000256" key="5">
    <source>
        <dbReference type="ARBA" id="ARBA00023004"/>
    </source>
</evidence>
<dbReference type="Pfam" id="PF00355">
    <property type="entry name" value="Rieske"/>
    <property type="match status" value="1"/>
</dbReference>
<keyword evidence="2" id="KW-0001">2Fe-2S</keyword>
<keyword evidence="11" id="KW-1185">Reference proteome</keyword>
<evidence type="ECO:0000256" key="2">
    <source>
        <dbReference type="ARBA" id="ARBA00022714"/>
    </source>
</evidence>
<dbReference type="PANTHER" id="PTHR43756">
    <property type="entry name" value="CHOLINE MONOOXYGENASE, CHLOROPLASTIC"/>
    <property type="match status" value="1"/>
</dbReference>
<keyword evidence="7" id="KW-0520">NAD</keyword>
<geneLocation type="plasmid" evidence="9">
    <name>pCME4A9I</name>
</geneLocation>
<dbReference type="EMBL" id="CP019603">
    <property type="protein sequence ID" value="ARU17954.1"/>
    <property type="molecule type" value="Genomic_DNA"/>
</dbReference>
<dbReference type="PRINTS" id="PR00090">
    <property type="entry name" value="RNGDIOXGNASE"/>
</dbReference>
<dbReference type="InterPro" id="IPR017941">
    <property type="entry name" value="Rieske_2Fe-2S"/>
</dbReference>
<geneLocation type="plasmid" evidence="11">
    <name>pcme4a9i</name>
</geneLocation>
<accession>A0A1Z1FGL6</accession>
<evidence type="ECO:0000313" key="10">
    <source>
        <dbReference type="EMBL" id="QNE07457.1"/>
    </source>
</evidence>
<evidence type="ECO:0000259" key="8">
    <source>
        <dbReference type="PROSITE" id="PS51296"/>
    </source>
</evidence>
<evidence type="ECO:0000313" key="11">
    <source>
        <dbReference type="Proteomes" id="UP000195807"/>
    </source>
</evidence>
<evidence type="ECO:0000313" key="12">
    <source>
        <dbReference type="Proteomes" id="UP000515297"/>
    </source>
</evidence>
<dbReference type="Gene3D" id="2.102.10.10">
    <property type="entry name" value="Rieske [2Fe-2S] iron-sulphur domain"/>
    <property type="match status" value="1"/>
</dbReference>
<geneLocation type="plasmid" evidence="10 12">
    <name>plas1</name>
</geneLocation>
<dbReference type="InterPro" id="IPR001663">
    <property type="entry name" value="Rng_hydr_dOase-A"/>
</dbReference>
<sequence length="395" mass="45098">MDRAARIGHLGELAETMIGYVENKTTFQGKDTMTVPAASYCDEKVYRQEIDRVFKRLPLMLAFTAELPNAGDYKAMDAVGMPVLITRDKDGTVRAFLNVCSHRGAPVAEDGHGNCSRFVCKYHAWTYGRDGRLIGINDQKSFGEVDKAARGLKQLPCEERHGLIFVSLDPEGSIDLDGYFRGYLDDFKDLGFADWHFIGSREIHGANWKIAFDGYLEGYHFQSLHPETIFPRTPSNTMHYEGYGPSMRIGFPQHEIGNLLKEVPREEWGTRENYGYDFVRILFPNVSIFVAPEITQVAQLFPGPTPDKNRTVLNYLCREAPRDDEEAEKLEQMVNFFRDVTYEEDYVIGLQIQKGLESGAHDELIFGKNERGNQYFHEWLNWYMTGDPSAPEPVM</sequence>